<proteinExistence type="predicted"/>
<accession>A0AA36GC42</accession>
<gene>
    <name evidence="1" type="ORF">CYNAS_LOCUS335</name>
</gene>
<organism evidence="1 2">
    <name type="scientific">Cylicocyclus nassatus</name>
    <name type="common">Nematode worm</name>
    <dbReference type="NCBI Taxonomy" id="53992"/>
    <lineage>
        <taxon>Eukaryota</taxon>
        <taxon>Metazoa</taxon>
        <taxon>Ecdysozoa</taxon>
        <taxon>Nematoda</taxon>
        <taxon>Chromadorea</taxon>
        <taxon>Rhabditida</taxon>
        <taxon>Rhabditina</taxon>
        <taxon>Rhabditomorpha</taxon>
        <taxon>Strongyloidea</taxon>
        <taxon>Strongylidae</taxon>
        <taxon>Cylicocyclus</taxon>
    </lineage>
</organism>
<evidence type="ECO:0000313" key="1">
    <source>
        <dbReference type="EMBL" id="CAJ0588352.1"/>
    </source>
</evidence>
<dbReference type="Proteomes" id="UP001176961">
    <property type="component" value="Unassembled WGS sequence"/>
</dbReference>
<name>A0AA36GC42_CYLNA</name>
<protein>
    <submittedName>
        <fullName evidence="1">Uncharacterized protein</fullName>
    </submittedName>
</protein>
<evidence type="ECO:0000313" key="2">
    <source>
        <dbReference type="Proteomes" id="UP001176961"/>
    </source>
</evidence>
<keyword evidence="2" id="KW-1185">Reference proteome</keyword>
<dbReference type="EMBL" id="CATQJL010000001">
    <property type="protein sequence ID" value="CAJ0588352.1"/>
    <property type="molecule type" value="Genomic_DNA"/>
</dbReference>
<dbReference type="AlphaFoldDB" id="A0AA36GC42"/>
<sequence>MGASLTNAVVIKKMATPNSFLLIVNKSFVLGRFEHMPFVPAIGAVIVIDYRVCSDVRNIIIVVRWKAYTGDLPMSFRLLSRSKEEAKFWASFYTCGCVRYKTIPYSNPAVFNDIIGVVEDENGVLEKKYIGKLHATVKLSIVSTGHKWELCCVNDYLQQSTDLQENCSRGIVGAVNQKSKLSYITSREFPHDVRFNSGNVDADCVKDLLGREVTFVARQRNSHIYHVTGSVKPLTRSIIPIIHNEFFSLVVKVEHIGCKDEHGVGIVWSEKLEFIRDPYKLIEGCGKSTSIYERVHEIEESQSSNKASRPCIIPSSSLRT</sequence>
<comment type="caution">
    <text evidence="1">The sequence shown here is derived from an EMBL/GenBank/DDBJ whole genome shotgun (WGS) entry which is preliminary data.</text>
</comment>
<reference evidence="1" key="1">
    <citation type="submission" date="2023-07" db="EMBL/GenBank/DDBJ databases">
        <authorList>
            <consortium name="CYATHOMIX"/>
        </authorList>
    </citation>
    <scope>NUCLEOTIDE SEQUENCE</scope>
    <source>
        <strain evidence="1">N/A</strain>
    </source>
</reference>